<protein>
    <submittedName>
        <fullName evidence="1">Uncharacterized protein</fullName>
    </submittedName>
</protein>
<proteinExistence type="predicted"/>
<dbReference type="AlphaFoldDB" id="A0A3M7T9Y5"/>
<reference evidence="1 2" key="1">
    <citation type="journal article" date="2018" name="Sci. Rep.">
        <title>Genomic signatures of local adaptation to the degree of environmental predictability in rotifers.</title>
        <authorList>
            <person name="Franch-Gras L."/>
            <person name="Hahn C."/>
            <person name="Garcia-Roger E.M."/>
            <person name="Carmona M.J."/>
            <person name="Serra M."/>
            <person name="Gomez A."/>
        </authorList>
    </citation>
    <scope>NUCLEOTIDE SEQUENCE [LARGE SCALE GENOMIC DNA]</scope>
    <source>
        <strain evidence="1">HYR1</strain>
    </source>
</reference>
<sequence length="188" mass="21928">MISSDSIYITNFDSCILLENKKSKIQRFYLINFTWERFTILEMNNGQFCRIRTDFADFRSRFDSSTEQMLNKFSCPLFAILTIVTVTDCKLGGHTLAKTTKERDLGIIITGHLKSTISIHLDVVTKISAIRTLKKKRIENLCLMRLSKNSLLKKLAVPVKRLRGESSLSQHLYHYYHYHNINFNIENK</sequence>
<dbReference type="Proteomes" id="UP000276133">
    <property type="component" value="Unassembled WGS sequence"/>
</dbReference>
<evidence type="ECO:0000313" key="2">
    <source>
        <dbReference type="Proteomes" id="UP000276133"/>
    </source>
</evidence>
<accession>A0A3M7T9Y5</accession>
<keyword evidence="2" id="KW-1185">Reference proteome</keyword>
<comment type="caution">
    <text evidence="1">The sequence shown here is derived from an EMBL/GenBank/DDBJ whole genome shotgun (WGS) entry which is preliminary data.</text>
</comment>
<gene>
    <name evidence="1" type="ORF">BpHYR1_034843</name>
</gene>
<evidence type="ECO:0000313" key="1">
    <source>
        <dbReference type="EMBL" id="RNA44892.1"/>
    </source>
</evidence>
<dbReference type="EMBL" id="REGN01000046">
    <property type="protein sequence ID" value="RNA44892.1"/>
    <property type="molecule type" value="Genomic_DNA"/>
</dbReference>
<name>A0A3M7T9Y5_BRAPC</name>
<organism evidence="1 2">
    <name type="scientific">Brachionus plicatilis</name>
    <name type="common">Marine rotifer</name>
    <name type="synonym">Brachionus muelleri</name>
    <dbReference type="NCBI Taxonomy" id="10195"/>
    <lineage>
        <taxon>Eukaryota</taxon>
        <taxon>Metazoa</taxon>
        <taxon>Spiralia</taxon>
        <taxon>Gnathifera</taxon>
        <taxon>Rotifera</taxon>
        <taxon>Eurotatoria</taxon>
        <taxon>Monogononta</taxon>
        <taxon>Pseudotrocha</taxon>
        <taxon>Ploima</taxon>
        <taxon>Brachionidae</taxon>
        <taxon>Brachionus</taxon>
    </lineage>
</organism>